<sequence>MGNEGIIVKGRGKFTTEQAISGRHSKIINNYGQCDRDLLIEKIDNLLRQIHNADLSESERGIVLEAARSIKAEAQSNAPDKTLVEKSLALIEKSAPAFTAIAAAGKTVRELVSMWANQ</sequence>
<proteinExistence type="predicted"/>
<dbReference type="Proteomes" id="UP000494365">
    <property type="component" value="Unassembled WGS sequence"/>
</dbReference>
<dbReference type="RefSeq" id="WP_175152973.1">
    <property type="nucleotide sequence ID" value="NZ_CADIKK010000038.1"/>
</dbReference>
<name>A0A6S7BL69_9BURK</name>
<organism evidence="1 2">
    <name type="scientific">Paraburkholderia ultramafica</name>
    <dbReference type="NCBI Taxonomy" id="1544867"/>
    <lineage>
        <taxon>Bacteria</taxon>
        <taxon>Pseudomonadati</taxon>
        <taxon>Pseudomonadota</taxon>
        <taxon>Betaproteobacteria</taxon>
        <taxon>Burkholderiales</taxon>
        <taxon>Burkholderiaceae</taxon>
        <taxon>Paraburkholderia</taxon>
    </lineage>
</organism>
<gene>
    <name evidence="1" type="ORF">LMG28614_06002</name>
</gene>
<evidence type="ECO:0000313" key="2">
    <source>
        <dbReference type="Proteomes" id="UP000494365"/>
    </source>
</evidence>
<evidence type="ECO:0000313" key="1">
    <source>
        <dbReference type="EMBL" id="CAB3804295.1"/>
    </source>
</evidence>
<dbReference type="EMBL" id="CADIKK010000038">
    <property type="protein sequence ID" value="CAB3804295.1"/>
    <property type="molecule type" value="Genomic_DNA"/>
</dbReference>
<keyword evidence="2" id="KW-1185">Reference proteome</keyword>
<dbReference type="AlphaFoldDB" id="A0A6S7BL69"/>
<protein>
    <submittedName>
        <fullName evidence="1">Uncharacterized protein</fullName>
    </submittedName>
</protein>
<reference evidence="1 2" key="1">
    <citation type="submission" date="2020-04" db="EMBL/GenBank/DDBJ databases">
        <authorList>
            <person name="De Canck E."/>
        </authorList>
    </citation>
    <scope>NUCLEOTIDE SEQUENCE [LARGE SCALE GENOMIC DNA]</scope>
    <source>
        <strain evidence="1 2">LMG 28614</strain>
    </source>
</reference>
<accession>A0A6S7BL69</accession>